<reference evidence="1 2" key="1">
    <citation type="journal article" date="2022" name="Hortic Res">
        <title>A haplotype resolved chromosomal level avocado genome allows analysis of novel avocado genes.</title>
        <authorList>
            <person name="Nath O."/>
            <person name="Fletcher S.J."/>
            <person name="Hayward A."/>
            <person name="Shaw L.M."/>
            <person name="Masouleh A.K."/>
            <person name="Furtado A."/>
            <person name="Henry R.J."/>
            <person name="Mitter N."/>
        </authorList>
    </citation>
    <scope>NUCLEOTIDE SEQUENCE [LARGE SCALE GENOMIC DNA]</scope>
    <source>
        <strain evidence="2">cv. Hass</strain>
    </source>
</reference>
<dbReference type="EMBL" id="CM056809">
    <property type="protein sequence ID" value="KAJ8650234.1"/>
    <property type="molecule type" value="Genomic_DNA"/>
</dbReference>
<evidence type="ECO:0000313" key="1">
    <source>
        <dbReference type="EMBL" id="KAJ8650234.1"/>
    </source>
</evidence>
<name>A0ACC2MYH4_PERAE</name>
<gene>
    <name evidence="1" type="ORF">MRB53_003257</name>
</gene>
<evidence type="ECO:0000313" key="2">
    <source>
        <dbReference type="Proteomes" id="UP001234297"/>
    </source>
</evidence>
<keyword evidence="2" id="KW-1185">Reference proteome</keyword>
<dbReference type="Proteomes" id="UP001234297">
    <property type="component" value="Chromosome 1"/>
</dbReference>
<protein>
    <submittedName>
        <fullName evidence="1">Uncharacterized protein</fullName>
    </submittedName>
</protein>
<organism evidence="1 2">
    <name type="scientific">Persea americana</name>
    <name type="common">Avocado</name>
    <dbReference type="NCBI Taxonomy" id="3435"/>
    <lineage>
        <taxon>Eukaryota</taxon>
        <taxon>Viridiplantae</taxon>
        <taxon>Streptophyta</taxon>
        <taxon>Embryophyta</taxon>
        <taxon>Tracheophyta</taxon>
        <taxon>Spermatophyta</taxon>
        <taxon>Magnoliopsida</taxon>
        <taxon>Magnoliidae</taxon>
        <taxon>Laurales</taxon>
        <taxon>Lauraceae</taxon>
        <taxon>Persea</taxon>
    </lineage>
</organism>
<sequence length="492" mass="55305">MSSSQSLPLLSLLDLCTNIREIQQIHAQSIKTGFFHQNPSIPSKITLSCCHSLYSSIPKSTNIDYTLSVLDRTIKSSSFLYNTLIRAHTQINRPEEGFLLFYQMLCDSTPVPPDKFTFPFILKSCAQMGAFEEGQQIHCFVLKTPFASDVFVQNSLIHMYTQCGRTDSAHRFSGLRPDERTLVAIISAISELGLLGLGKRVHGYVTRHKFSLDGILGAALIDMYSKSGSIYYAFQVFENIPNKNVGHWTSMIVGFGIHGFAEDSLKLFLQMQCSDVKPNYVTFIGLLIACNHGGLVEEGIRHFNLMRRVYEIKPVIQHYGCLIDLLGRSGFLEEAKAVIESMPMEPGAVIWATLLAACRKHGNIEIAEIAAQELITLAPKYGGCYVLLANIYAGLGRWEDFSRMRRRMEESGVEKVPGFSWIEVDGEAHEFVVGDKFHPQSKEIYWTLDELECQLRSNGYESPIKGDMLTDTTIIEEDDLGEVISFLLMDYL</sequence>
<comment type="caution">
    <text evidence="1">The sequence shown here is derived from an EMBL/GenBank/DDBJ whole genome shotgun (WGS) entry which is preliminary data.</text>
</comment>
<accession>A0ACC2MYH4</accession>
<proteinExistence type="predicted"/>